<evidence type="ECO:0000259" key="6">
    <source>
        <dbReference type="PROSITE" id="PS50206"/>
    </source>
</evidence>
<dbReference type="GO" id="GO:0005802">
    <property type="term" value="C:trans-Golgi network"/>
    <property type="evidence" value="ECO:0007669"/>
    <property type="project" value="TreeGrafter"/>
</dbReference>
<dbReference type="InterPro" id="IPR036873">
    <property type="entry name" value="Rhodanese-like_dom_sf"/>
</dbReference>
<dbReference type="SUPFAM" id="SSF52821">
    <property type="entry name" value="Rhodanese/Cell cycle control phosphatase"/>
    <property type="match status" value="1"/>
</dbReference>
<dbReference type="AlphaFoldDB" id="A0A7R9H5G6"/>
<dbReference type="InterPro" id="IPR001763">
    <property type="entry name" value="Rhodanese-like_dom"/>
</dbReference>
<dbReference type="Pfam" id="PF19430">
    <property type="entry name" value="TBC1D23_C"/>
    <property type="match status" value="1"/>
</dbReference>
<feature type="domain" description="Rhodanese" evidence="6">
    <location>
        <begin position="330"/>
        <end position="359"/>
    </location>
</feature>
<evidence type="ECO:0000259" key="5">
    <source>
        <dbReference type="PROSITE" id="PS50086"/>
    </source>
</evidence>
<gene>
    <name evidence="7" type="ORF">TCEB3V08_LOCUS8651</name>
</gene>
<evidence type="ECO:0000256" key="3">
    <source>
        <dbReference type="ARBA" id="ARBA00022473"/>
    </source>
</evidence>
<dbReference type="GO" id="GO:0042147">
    <property type="term" value="P:retrograde transport, endosome to Golgi"/>
    <property type="evidence" value="ECO:0007669"/>
    <property type="project" value="InterPro"/>
</dbReference>
<protein>
    <recommendedName>
        <fullName evidence="2">TBC1 domain family member 23</fullName>
    </recommendedName>
</protein>
<organism evidence="7">
    <name type="scientific">Timema cristinae</name>
    <name type="common">Walking stick</name>
    <dbReference type="NCBI Taxonomy" id="61476"/>
    <lineage>
        <taxon>Eukaryota</taxon>
        <taxon>Metazoa</taxon>
        <taxon>Ecdysozoa</taxon>
        <taxon>Arthropoda</taxon>
        <taxon>Hexapoda</taxon>
        <taxon>Insecta</taxon>
        <taxon>Pterygota</taxon>
        <taxon>Neoptera</taxon>
        <taxon>Polyneoptera</taxon>
        <taxon>Phasmatodea</taxon>
        <taxon>Timematodea</taxon>
        <taxon>Timematoidea</taxon>
        <taxon>Timematidae</taxon>
        <taxon>Timema</taxon>
    </lineage>
</organism>
<dbReference type="SUPFAM" id="SSF47923">
    <property type="entry name" value="Ypt/Rab-GAP domain of gyp1p"/>
    <property type="match status" value="2"/>
</dbReference>
<evidence type="ECO:0000256" key="2">
    <source>
        <dbReference type="ARBA" id="ARBA00014207"/>
    </source>
</evidence>
<dbReference type="InterPro" id="IPR039755">
    <property type="entry name" value="TBC1D23"/>
</dbReference>
<keyword evidence="4" id="KW-0333">Golgi apparatus</keyword>
<dbReference type="GO" id="GO:0005829">
    <property type="term" value="C:cytosol"/>
    <property type="evidence" value="ECO:0007669"/>
    <property type="project" value="GOC"/>
</dbReference>
<dbReference type="PROSITE" id="PS50086">
    <property type="entry name" value="TBC_RABGAP"/>
    <property type="match status" value="1"/>
</dbReference>
<dbReference type="EMBL" id="OC319923">
    <property type="protein sequence ID" value="CAD7406695.1"/>
    <property type="molecule type" value="Genomic_DNA"/>
</dbReference>
<dbReference type="GO" id="GO:0099041">
    <property type="term" value="P:vesicle tethering to Golgi"/>
    <property type="evidence" value="ECO:0007669"/>
    <property type="project" value="TreeGrafter"/>
</dbReference>
<evidence type="ECO:0000256" key="1">
    <source>
        <dbReference type="ARBA" id="ARBA00004601"/>
    </source>
</evidence>
<dbReference type="InterPro" id="IPR000195">
    <property type="entry name" value="Rab-GAP-TBC_dom"/>
</dbReference>
<feature type="domain" description="Rab-GAP TBC" evidence="5">
    <location>
        <begin position="35"/>
        <end position="216"/>
    </location>
</feature>
<dbReference type="PANTHER" id="PTHR13297:SF5">
    <property type="entry name" value="TBC1 DOMAIN FAMILY MEMBER 23"/>
    <property type="match status" value="1"/>
</dbReference>
<reference evidence="7" key="1">
    <citation type="submission" date="2020-11" db="EMBL/GenBank/DDBJ databases">
        <authorList>
            <person name="Tran Van P."/>
        </authorList>
    </citation>
    <scope>NUCLEOTIDE SEQUENCE</scope>
</reference>
<comment type="subcellular location">
    <subcellularLocation>
        <location evidence="1">Golgi apparatus</location>
        <location evidence="1">trans-Golgi network</location>
    </subcellularLocation>
</comment>
<dbReference type="SMART" id="SM00164">
    <property type="entry name" value="TBC"/>
    <property type="match status" value="1"/>
</dbReference>
<dbReference type="CDD" id="cd20788">
    <property type="entry name" value="TBC1D23_C-like"/>
    <property type="match status" value="1"/>
</dbReference>
<dbReference type="Gene3D" id="3.40.250.10">
    <property type="entry name" value="Rhodanese-like domain"/>
    <property type="match status" value="1"/>
</dbReference>
<proteinExistence type="predicted"/>
<dbReference type="Pfam" id="PF00566">
    <property type="entry name" value="RabGAP-TBC"/>
    <property type="match status" value="1"/>
</dbReference>
<evidence type="ECO:0000313" key="7">
    <source>
        <dbReference type="EMBL" id="CAD7406695.1"/>
    </source>
</evidence>
<dbReference type="InterPro" id="IPR035969">
    <property type="entry name" value="Rab-GAP_TBC_sf"/>
</dbReference>
<accession>A0A7R9H5G6</accession>
<dbReference type="PANTHER" id="PTHR13297">
    <property type="entry name" value="TBC1 DOMAIN FAMILY MEMBER 23-RELATED"/>
    <property type="match status" value="1"/>
</dbReference>
<sequence length="684" mass="75287">MALEEDDNTWILDLETALLDDCSADILYSISKGKNIPECLRAEVWQVCLDVQDKGNQLVLFNEIFDLPEQNLLRDDCQKVVANLGNEDEDKVSVVSDIESILTFYCKSSGVQYEQGNGWIEILLPLISLKLPRSDTYNLFEAIKHRYIPRGCKKNGVVFHVFRLLLLYHDPELCSFLDTMRISPDLYCLSWFQSLFAATCGLPVGLCMWDLYFQKADPFFVFFLALVMIVNAREQILSMKNDSKQTLVDTLSAMPCALEADDVTDFCSLAQYYDLKTPSSFKETLVDTLFSAVSTEEDTRAASISQALCLPVTAHELVNNAAADQDPATECVRFFLVDCRPADQYNAGHLPTAFHLDCNLVTASFILTYATGASSVLDGGAGPVVGAAAGPGGALCGRWGAPLFSGFGARGGGPIHTHGGGEFPAETHALRLAWSLGATRVLVFSLVHSAIHEYFGKDVRASLEDHNPQSCVICSPDSTGEDLDTGRTNSTSIDIFGKISAAMKLKSAEVKGKLFDYIVNPTGSSNTERHVSSSDKLGKRYRSLAPVFSIDDDQEGGVSPVLSNRQLNVCHPVDSTSVASPEEDEHQEVVSISTWLNKPEVVMSFKCHEVKVNGYMYDSHLLVTDSHVYVLRDLPGKRGFAHIVVRRPLSAIVKITSKKKHPELITFKYGVPEGEELVISDMDR</sequence>
<dbReference type="PROSITE" id="PS50206">
    <property type="entry name" value="RHODANESE_3"/>
    <property type="match status" value="1"/>
</dbReference>
<dbReference type="InterPro" id="IPR045799">
    <property type="entry name" value="TBC1D23_C"/>
</dbReference>
<dbReference type="Gene3D" id="1.10.472.80">
    <property type="entry name" value="Ypt/Rab-GAP domain of gyp1p, domain 3"/>
    <property type="match status" value="1"/>
</dbReference>
<evidence type="ECO:0000256" key="4">
    <source>
        <dbReference type="ARBA" id="ARBA00023034"/>
    </source>
</evidence>
<keyword evidence="3" id="KW-0217">Developmental protein</keyword>
<name>A0A7R9H5G6_TIMCR</name>